<keyword evidence="1" id="KW-0732">Signal</keyword>
<dbReference type="InterPro" id="IPR024723">
    <property type="entry name" value="Termicin"/>
</dbReference>
<feature type="chain" id="PRO_5014339772" evidence="1">
    <location>
        <begin position="26"/>
        <end position="61"/>
    </location>
</feature>
<organism evidence="2 3">
    <name type="scientific">Cryptotermes secundus</name>
    <dbReference type="NCBI Taxonomy" id="105785"/>
    <lineage>
        <taxon>Eukaryota</taxon>
        <taxon>Metazoa</taxon>
        <taxon>Ecdysozoa</taxon>
        <taxon>Arthropoda</taxon>
        <taxon>Hexapoda</taxon>
        <taxon>Insecta</taxon>
        <taxon>Pterygota</taxon>
        <taxon>Neoptera</taxon>
        <taxon>Polyneoptera</taxon>
        <taxon>Dictyoptera</taxon>
        <taxon>Blattodea</taxon>
        <taxon>Blattoidea</taxon>
        <taxon>Termitoidae</taxon>
        <taxon>Kalotermitidae</taxon>
        <taxon>Cryptotermitinae</taxon>
        <taxon>Cryptotermes</taxon>
    </lineage>
</organism>
<gene>
    <name evidence="2" type="primary">TERN_0</name>
    <name evidence="2" type="ORF">B7P43_G09717</name>
</gene>
<dbReference type="Proteomes" id="UP000235965">
    <property type="component" value="Unassembled WGS sequence"/>
</dbReference>
<dbReference type="EMBL" id="NEVH01020945">
    <property type="protein sequence ID" value="PNF20399.1"/>
    <property type="molecule type" value="Genomic_DNA"/>
</dbReference>
<dbReference type="GO" id="GO:0051707">
    <property type="term" value="P:response to other organism"/>
    <property type="evidence" value="ECO:0007669"/>
    <property type="project" value="UniProtKB-ARBA"/>
</dbReference>
<evidence type="ECO:0000256" key="1">
    <source>
        <dbReference type="SAM" id="SignalP"/>
    </source>
</evidence>
<keyword evidence="3" id="KW-1185">Reference proteome</keyword>
<evidence type="ECO:0000313" key="3">
    <source>
        <dbReference type="Proteomes" id="UP000235965"/>
    </source>
</evidence>
<dbReference type="AlphaFoldDB" id="A0A2J7PVP7"/>
<sequence length="61" mass="7006">MRTAVFLFAILVVLGTFIAQYPAEAACDFQQCWVTCQRQYTIYFERAFCDGGTCKCVYRTS</sequence>
<dbReference type="SUPFAM" id="SSF57095">
    <property type="entry name" value="Scorpion toxin-like"/>
    <property type="match status" value="1"/>
</dbReference>
<accession>A0A2J7PVP7</accession>
<comment type="caution">
    <text evidence="2">The sequence shown here is derived from an EMBL/GenBank/DDBJ whole genome shotgun (WGS) entry which is preliminary data.</text>
</comment>
<dbReference type="InParanoid" id="A0A2J7PVP7"/>
<dbReference type="Pfam" id="PF11415">
    <property type="entry name" value="Toxin_37"/>
    <property type="match status" value="1"/>
</dbReference>
<name>A0A2J7PVP7_9NEOP</name>
<protein>
    <submittedName>
        <fullName evidence="2">Termicin</fullName>
    </submittedName>
</protein>
<dbReference type="InterPro" id="IPR036574">
    <property type="entry name" value="Scorpion_toxin-like_sf"/>
</dbReference>
<evidence type="ECO:0000313" key="2">
    <source>
        <dbReference type="EMBL" id="PNF20399.1"/>
    </source>
</evidence>
<reference evidence="2 3" key="1">
    <citation type="submission" date="2017-12" db="EMBL/GenBank/DDBJ databases">
        <title>Hemimetabolous genomes reveal molecular basis of termite eusociality.</title>
        <authorList>
            <person name="Harrison M.C."/>
            <person name="Jongepier E."/>
            <person name="Robertson H.M."/>
            <person name="Arning N."/>
            <person name="Bitard-Feildel T."/>
            <person name="Chao H."/>
            <person name="Childers C.P."/>
            <person name="Dinh H."/>
            <person name="Doddapaneni H."/>
            <person name="Dugan S."/>
            <person name="Gowin J."/>
            <person name="Greiner C."/>
            <person name="Han Y."/>
            <person name="Hu H."/>
            <person name="Hughes D.S.T."/>
            <person name="Huylmans A.-K."/>
            <person name="Kemena C."/>
            <person name="Kremer L.P.M."/>
            <person name="Lee S.L."/>
            <person name="Lopez-Ezquerra A."/>
            <person name="Mallet L."/>
            <person name="Monroy-Kuhn J.M."/>
            <person name="Moser A."/>
            <person name="Murali S.C."/>
            <person name="Muzny D.M."/>
            <person name="Otani S."/>
            <person name="Piulachs M.-D."/>
            <person name="Poelchau M."/>
            <person name="Qu J."/>
            <person name="Schaub F."/>
            <person name="Wada-Katsumata A."/>
            <person name="Worley K.C."/>
            <person name="Xie Q."/>
            <person name="Ylla G."/>
            <person name="Poulsen M."/>
            <person name="Gibbs R.A."/>
            <person name="Schal C."/>
            <person name="Richards S."/>
            <person name="Belles X."/>
            <person name="Korb J."/>
            <person name="Bornberg-Bauer E."/>
        </authorList>
    </citation>
    <scope>NUCLEOTIDE SEQUENCE [LARGE SCALE GENOMIC DNA]</scope>
    <source>
        <tissue evidence="2">Whole body</tissue>
    </source>
</reference>
<feature type="signal peptide" evidence="1">
    <location>
        <begin position="1"/>
        <end position="25"/>
    </location>
</feature>
<proteinExistence type="predicted"/>